<proteinExistence type="predicted"/>
<name>A0A512M4U6_9BACT</name>
<dbReference type="EMBL" id="BKAG01000005">
    <property type="protein sequence ID" value="GEP41753.1"/>
    <property type="molecule type" value="Genomic_DNA"/>
</dbReference>
<evidence type="ECO:0000256" key="1">
    <source>
        <dbReference type="SAM" id="Phobius"/>
    </source>
</evidence>
<feature type="transmembrane region" description="Helical" evidence="1">
    <location>
        <begin position="251"/>
        <end position="269"/>
    </location>
</feature>
<protein>
    <submittedName>
        <fullName evidence="2">Uncharacterized protein</fullName>
    </submittedName>
</protein>
<feature type="transmembrane region" description="Helical" evidence="1">
    <location>
        <begin position="193"/>
        <end position="211"/>
    </location>
</feature>
<feature type="transmembrane region" description="Helical" evidence="1">
    <location>
        <begin position="47"/>
        <end position="68"/>
    </location>
</feature>
<feature type="transmembrane region" description="Helical" evidence="1">
    <location>
        <begin position="151"/>
        <end position="172"/>
    </location>
</feature>
<dbReference type="Proteomes" id="UP000321577">
    <property type="component" value="Unassembled WGS sequence"/>
</dbReference>
<keyword evidence="1" id="KW-0812">Transmembrane</keyword>
<feature type="transmembrane region" description="Helical" evidence="1">
    <location>
        <begin position="115"/>
        <end position="139"/>
    </location>
</feature>
<comment type="caution">
    <text evidence="2">The sequence shown here is derived from an EMBL/GenBank/DDBJ whole genome shotgun (WGS) entry which is preliminary data.</text>
</comment>
<keyword evidence="1" id="KW-0472">Membrane</keyword>
<evidence type="ECO:0000313" key="3">
    <source>
        <dbReference type="Proteomes" id="UP000321577"/>
    </source>
</evidence>
<evidence type="ECO:0000313" key="2">
    <source>
        <dbReference type="EMBL" id="GEP41753.1"/>
    </source>
</evidence>
<dbReference type="AlphaFoldDB" id="A0A512M4U6"/>
<accession>A0A512M4U6</accession>
<organism evidence="2 3">
    <name type="scientific">Brevifollis gellanilyticus</name>
    <dbReference type="NCBI Taxonomy" id="748831"/>
    <lineage>
        <taxon>Bacteria</taxon>
        <taxon>Pseudomonadati</taxon>
        <taxon>Verrucomicrobiota</taxon>
        <taxon>Verrucomicrobiia</taxon>
        <taxon>Verrucomicrobiales</taxon>
        <taxon>Verrucomicrobiaceae</taxon>
    </lineage>
</organism>
<sequence>MNDKVNGFDERVMSHDSPHLARLRLLARGEPEALAGWLRQTLTRETLLTLIVTIIAGCALYGFGLGLWRAPLQGVFVAVKMPLLIFLTLLVNGLINGMLGLLLGSGMSFRQTVVACLMSFAIFSLIVGSFSPLIILWVLDSPPPGQPGGAEWYRIFLLGNTAIIAFAGIVANHKLLGLIQAFSGDAAAGWRTLVAWLAGNLFVGAQLSYILRPFFGNPELPVQFLRPNPLEGNFYEAVWGMLRASIGPDSQVPVTILTIMLIATAMAAISNHMAKQAGKAFKPIHPPPP</sequence>
<reference evidence="2 3" key="1">
    <citation type="submission" date="2019-07" db="EMBL/GenBank/DDBJ databases">
        <title>Whole genome shotgun sequence of Brevifollis gellanilyticus NBRC 108608.</title>
        <authorList>
            <person name="Hosoyama A."/>
            <person name="Uohara A."/>
            <person name="Ohji S."/>
            <person name="Ichikawa N."/>
        </authorList>
    </citation>
    <scope>NUCLEOTIDE SEQUENCE [LARGE SCALE GENOMIC DNA]</scope>
    <source>
        <strain evidence="2 3">NBRC 108608</strain>
    </source>
</reference>
<feature type="transmembrane region" description="Helical" evidence="1">
    <location>
        <begin position="83"/>
        <end position="103"/>
    </location>
</feature>
<keyword evidence="3" id="KW-1185">Reference proteome</keyword>
<gene>
    <name evidence="2" type="ORF">BGE01nite_10440</name>
</gene>
<keyword evidence="1" id="KW-1133">Transmembrane helix</keyword>